<evidence type="ECO:0000256" key="6">
    <source>
        <dbReference type="ARBA" id="ARBA00023136"/>
    </source>
</evidence>
<dbReference type="EMBL" id="JRYB01000001">
    <property type="protein sequence ID" value="OIJ42727.1"/>
    <property type="molecule type" value="Genomic_DNA"/>
</dbReference>
<dbReference type="AlphaFoldDB" id="A0A1S2NCC8"/>
<proteinExistence type="predicted"/>
<evidence type="ECO:0000256" key="3">
    <source>
        <dbReference type="ARBA" id="ARBA00022475"/>
    </source>
</evidence>
<dbReference type="GO" id="GO:0012505">
    <property type="term" value="C:endomembrane system"/>
    <property type="evidence" value="ECO:0007669"/>
    <property type="project" value="UniProtKB-SubCell"/>
</dbReference>
<keyword evidence="5" id="KW-0732">Signal</keyword>
<reference evidence="7 8" key="1">
    <citation type="submission" date="2014-10" db="EMBL/GenBank/DDBJ databases">
        <authorList>
            <person name="Seo M.-J."/>
            <person name="Seok Y.J."/>
            <person name="Cha I.-T."/>
        </authorList>
    </citation>
    <scope>NUCLEOTIDE SEQUENCE [LARGE SCALE GENOMIC DNA]</scope>
    <source>
        <strain evidence="7 8">NEU</strain>
    </source>
</reference>
<dbReference type="SUPFAM" id="SSF53850">
    <property type="entry name" value="Periplasmic binding protein-like II"/>
    <property type="match status" value="1"/>
</dbReference>
<dbReference type="CDD" id="cd13553">
    <property type="entry name" value="PBP2_NrtA_CpmA_like"/>
    <property type="match status" value="1"/>
</dbReference>
<evidence type="ECO:0000256" key="1">
    <source>
        <dbReference type="ARBA" id="ARBA00004308"/>
    </source>
</evidence>
<dbReference type="Pfam" id="PF13379">
    <property type="entry name" value="NMT1_2"/>
    <property type="match status" value="1"/>
</dbReference>
<evidence type="ECO:0000256" key="4">
    <source>
        <dbReference type="ARBA" id="ARBA00022519"/>
    </source>
</evidence>
<gene>
    <name evidence="7" type="ORF">LO55_373</name>
</gene>
<sequence length="389" mass="42269">MTLAGKGAWIAGTDRPEIETVRIGFMPLADCAPLVMASVLGFDEQYGVRFELTRELSWTAMRDRLIGQQLDAAHALYGMVYGIQNGIGTQQCDMAVLMNLHQNGQNITLSRALANAARDPGLLRREVDEKGRKLTLAHTFPTGNHAMFLYYWLAAHGIDPLTDCQAVTVPPGQMAASLAAGHMDGFCAGEPWGQRAQRDGAGVQAASSEQIWPNHPGKALGTRAAFAASHPNTCRAMIAALLEAARWLDASRTNREAAAEVLASPAYVNASRETLQFCLAGSHIDEHRGGGGWRGHNGLRFHADGEANFPWLSDGMWFMTQHRRWGLLREAPPYLALAAQVNRIDLYREAAERTGTMLPASPMRSSTLLGGRVWDGSDPQAWAGTPARS</sequence>
<name>A0A1S2NCC8_9BURK</name>
<comment type="caution">
    <text evidence="7">The sequence shown here is derived from an EMBL/GenBank/DDBJ whole genome shotgun (WGS) entry which is preliminary data.</text>
</comment>
<keyword evidence="4" id="KW-0997">Cell inner membrane</keyword>
<dbReference type="PANTHER" id="PTHR30024:SF7">
    <property type="entry name" value="NITRATE_NITRITE BINDING PROTEIN NRTA"/>
    <property type="match status" value="1"/>
</dbReference>
<evidence type="ECO:0000256" key="2">
    <source>
        <dbReference type="ARBA" id="ARBA00022448"/>
    </source>
</evidence>
<organism evidence="7 8">
    <name type="scientific">Massilia timonae</name>
    <dbReference type="NCBI Taxonomy" id="47229"/>
    <lineage>
        <taxon>Bacteria</taxon>
        <taxon>Pseudomonadati</taxon>
        <taxon>Pseudomonadota</taxon>
        <taxon>Betaproteobacteria</taxon>
        <taxon>Burkholderiales</taxon>
        <taxon>Oxalobacteraceae</taxon>
        <taxon>Telluria group</taxon>
        <taxon>Massilia</taxon>
    </lineage>
</organism>
<comment type="subcellular location">
    <subcellularLocation>
        <location evidence="1">Endomembrane system</location>
    </subcellularLocation>
</comment>
<dbReference type="RefSeq" id="WP_071360220.1">
    <property type="nucleotide sequence ID" value="NZ_JRYB01000001.1"/>
</dbReference>
<keyword evidence="6" id="KW-0472">Membrane</keyword>
<accession>A0A1S2NCC8</accession>
<evidence type="ECO:0000313" key="8">
    <source>
        <dbReference type="Proteomes" id="UP000180246"/>
    </source>
</evidence>
<keyword evidence="2" id="KW-0813">Transport</keyword>
<dbReference type="Gene3D" id="3.40.190.10">
    <property type="entry name" value="Periplasmic binding protein-like II"/>
    <property type="match status" value="2"/>
</dbReference>
<dbReference type="PANTHER" id="PTHR30024">
    <property type="entry name" value="ALIPHATIC SULFONATES-BINDING PROTEIN-RELATED"/>
    <property type="match status" value="1"/>
</dbReference>
<keyword evidence="3" id="KW-1003">Cell membrane</keyword>
<evidence type="ECO:0000313" key="7">
    <source>
        <dbReference type="EMBL" id="OIJ42727.1"/>
    </source>
</evidence>
<protein>
    <submittedName>
        <fullName evidence="7">NMT1-like family protein</fullName>
    </submittedName>
</protein>
<evidence type="ECO:0000256" key="5">
    <source>
        <dbReference type="ARBA" id="ARBA00022729"/>
    </source>
</evidence>
<dbReference type="Proteomes" id="UP000180246">
    <property type="component" value="Unassembled WGS sequence"/>
</dbReference>
<dbReference type="InterPro" id="IPR044527">
    <property type="entry name" value="NrtA/CpmA_ABC-bd_dom"/>
</dbReference>